<comment type="caution">
    <text evidence="2">The sequence shown here is derived from an EMBL/GenBank/DDBJ whole genome shotgun (WGS) entry which is preliminary data.</text>
</comment>
<sequence length="60" mass="7165">MYRNQLWKRHTAASSLPSPSNNRRDEFKKLFVLSFMTSKTTEMIGQVPMRVFLLMVQRPY</sequence>
<evidence type="ECO:0000313" key="3">
    <source>
        <dbReference type="Proteomes" id="UP000324222"/>
    </source>
</evidence>
<reference evidence="2 3" key="1">
    <citation type="submission" date="2019-05" db="EMBL/GenBank/DDBJ databases">
        <title>Another draft genome of Portunus trituberculatus and its Hox gene families provides insights of decapod evolution.</title>
        <authorList>
            <person name="Jeong J.-H."/>
            <person name="Song I."/>
            <person name="Kim S."/>
            <person name="Choi T."/>
            <person name="Kim D."/>
            <person name="Ryu S."/>
            <person name="Kim W."/>
        </authorList>
    </citation>
    <scope>NUCLEOTIDE SEQUENCE [LARGE SCALE GENOMIC DNA]</scope>
    <source>
        <tissue evidence="2">Muscle</tissue>
    </source>
</reference>
<gene>
    <name evidence="2" type="ORF">E2C01_044277</name>
</gene>
<protein>
    <submittedName>
        <fullName evidence="2">Uncharacterized protein</fullName>
    </submittedName>
</protein>
<dbReference type="EMBL" id="VSRR010009513">
    <property type="protein sequence ID" value="MPC50449.1"/>
    <property type="molecule type" value="Genomic_DNA"/>
</dbReference>
<name>A0A5B7FYW4_PORTR</name>
<organism evidence="2 3">
    <name type="scientific">Portunus trituberculatus</name>
    <name type="common">Swimming crab</name>
    <name type="synonym">Neptunus trituberculatus</name>
    <dbReference type="NCBI Taxonomy" id="210409"/>
    <lineage>
        <taxon>Eukaryota</taxon>
        <taxon>Metazoa</taxon>
        <taxon>Ecdysozoa</taxon>
        <taxon>Arthropoda</taxon>
        <taxon>Crustacea</taxon>
        <taxon>Multicrustacea</taxon>
        <taxon>Malacostraca</taxon>
        <taxon>Eumalacostraca</taxon>
        <taxon>Eucarida</taxon>
        <taxon>Decapoda</taxon>
        <taxon>Pleocyemata</taxon>
        <taxon>Brachyura</taxon>
        <taxon>Eubrachyura</taxon>
        <taxon>Portunoidea</taxon>
        <taxon>Portunidae</taxon>
        <taxon>Portuninae</taxon>
        <taxon>Portunus</taxon>
    </lineage>
</organism>
<dbReference type="AlphaFoldDB" id="A0A5B7FYW4"/>
<evidence type="ECO:0000313" key="2">
    <source>
        <dbReference type="EMBL" id="MPC50449.1"/>
    </source>
</evidence>
<feature type="region of interest" description="Disordered" evidence="1">
    <location>
        <begin position="1"/>
        <end position="23"/>
    </location>
</feature>
<evidence type="ECO:0000256" key="1">
    <source>
        <dbReference type="SAM" id="MobiDB-lite"/>
    </source>
</evidence>
<dbReference type="Proteomes" id="UP000324222">
    <property type="component" value="Unassembled WGS sequence"/>
</dbReference>
<accession>A0A5B7FYW4</accession>
<feature type="compositionally biased region" description="Polar residues" evidence="1">
    <location>
        <begin position="12"/>
        <end position="21"/>
    </location>
</feature>
<proteinExistence type="predicted"/>
<feature type="compositionally biased region" description="Basic residues" evidence="1">
    <location>
        <begin position="1"/>
        <end position="11"/>
    </location>
</feature>
<keyword evidence="3" id="KW-1185">Reference proteome</keyword>